<name>A0A7I9UYD0_9ACTN</name>
<keyword evidence="1" id="KW-1133">Transmembrane helix</keyword>
<reference evidence="3" key="1">
    <citation type="submission" date="2019-06" db="EMBL/GenBank/DDBJ databases">
        <title>Gordonia isolated from sludge of a wastewater treatment plant.</title>
        <authorList>
            <person name="Tamura T."/>
            <person name="Aoyama K."/>
            <person name="Kang Y."/>
            <person name="Saito S."/>
            <person name="Akiyama N."/>
            <person name="Yazawa K."/>
            <person name="Gonoi T."/>
            <person name="Mikami Y."/>
        </authorList>
    </citation>
    <scope>NUCLEOTIDE SEQUENCE [LARGE SCALE GENOMIC DNA]</scope>
    <source>
        <strain evidence="3">NBRC 107697</strain>
    </source>
</reference>
<evidence type="ECO:0000256" key="1">
    <source>
        <dbReference type="SAM" id="Phobius"/>
    </source>
</evidence>
<organism evidence="2 3">
    <name type="scientific">Gordonia crocea</name>
    <dbReference type="NCBI Taxonomy" id="589162"/>
    <lineage>
        <taxon>Bacteria</taxon>
        <taxon>Bacillati</taxon>
        <taxon>Actinomycetota</taxon>
        <taxon>Actinomycetes</taxon>
        <taxon>Mycobacteriales</taxon>
        <taxon>Gordoniaceae</taxon>
        <taxon>Gordonia</taxon>
    </lineage>
</organism>
<feature type="transmembrane region" description="Helical" evidence="1">
    <location>
        <begin position="106"/>
        <end position="126"/>
    </location>
</feature>
<feature type="transmembrane region" description="Helical" evidence="1">
    <location>
        <begin position="21"/>
        <end position="43"/>
    </location>
</feature>
<keyword evidence="1" id="KW-0812">Transmembrane</keyword>
<evidence type="ECO:0000313" key="2">
    <source>
        <dbReference type="EMBL" id="GED97963.1"/>
    </source>
</evidence>
<accession>A0A7I9UYD0</accession>
<sequence>MTGSLSTHKPSRCAGFRSGRLALHVDAVISVLAGIAVIVLGLVHTVMPTAVHAVVGVALAAWGVALWLAPARWPLRAVLAVVTAVNIVALIALVVVVAVASGDLRWLALVGALVVVIIGIWEWLALRKTQGPVGETR</sequence>
<keyword evidence="1" id="KW-0472">Membrane</keyword>
<comment type="caution">
    <text evidence="2">The sequence shown here is derived from an EMBL/GenBank/DDBJ whole genome shotgun (WGS) entry which is preliminary data.</text>
</comment>
<dbReference type="EMBL" id="BJOU01000001">
    <property type="protein sequence ID" value="GED97963.1"/>
    <property type="molecule type" value="Genomic_DNA"/>
</dbReference>
<gene>
    <name evidence="2" type="ORF">nbrc107697_20020</name>
</gene>
<keyword evidence="3" id="KW-1185">Reference proteome</keyword>
<protein>
    <submittedName>
        <fullName evidence="2">Uncharacterized protein</fullName>
    </submittedName>
</protein>
<feature type="transmembrane region" description="Helical" evidence="1">
    <location>
        <begin position="77"/>
        <end position="100"/>
    </location>
</feature>
<dbReference type="AlphaFoldDB" id="A0A7I9UYD0"/>
<feature type="transmembrane region" description="Helical" evidence="1">
    <location>
        <begin position="49"/>
        <end position="70"/>
    </location>
</feature>
<dbReference type="Proteomes" id="UP000444980">
    <property type="component" value="Unassembled WGS sequence"/>
</dbReference>
<evidence type="ECO:0000313" key="3">
    <source>
        <dbReference type="Proteomes" id="UP000444980"/>
    </source>
</evidence>
<proteinExistence type="predicted"/>